<reference evidence="2" key="1">
    <citation type="submission" date="2021-08" db="EMBL/GenBank/DDBJ databases">
        <title>WGS assembly of Ceratopteris richardii.</title>
        <authorList>
            <person name="Marchant D.B."/>
            <person name="Chen G."/>
            <person name="Jenkins J."/>
            <person name="Shu S."/>
            <person name="Leebens-Mack J."/>
            <person name="Grimwood J."/>
            <person name="Schmutz J."/>
            <person name="Soltis P."/>
            <person name="Soltis D."/>
            <person name="Chen Z.-H."/>
        </authorList>
    </citation>
    <scope>NUCLEOTIDE SEQUENCE</scope>
    <source>
        <strain evidence="2">Whitten #5841</strain>
        <tissue evidence="2">Leaf</tissue>
    </source>
</reference>
<organism evidence="2 3">
    <name type="scientific">Ceratopteris richardii</name>
    <name type="common">Triangle waterfern</name>
    <dbReference type="NCBI Taxonomy" id="49495"/>
    <lineage>
        <taxon>Eukaryota</taxon>
        <taxon>Viridiplantae</taxon>
        <taxon>Streptophyta</taxon>
        <taxon>Embryophyta</taxon>
        <taxon>Tracheophyta</taxon>
        <taxon>Polypodiopsida</taxon>
        <taxon>Polypodiidae</taxon>
        <taxon>Polypodiales</taxon>
        <taxon>Pteridineae</taxon>
        <taxon>Pteridaceae</taxon>
        <taxon>Parkerioideae</taxon>
        <taxon>Ceratopteris</taxon>
    </lineage>
</organism>
<feature type="signal peptide" evidence="1">
    <location>
        <begin position="1"/>
        <end position="22"/>
    </location>
</feature>
<dbReference type="AlphaFoldDB" id="A0A8T2REP1"/>
<gene>
    <name evidence="2" type="ORF">KP509_28G070500</name>
</gene>
<evidence type="ECO:0000256" key="1">
    <source>
        <dbReference type="SAM" id="SignalP"/>
    </source>
</evidence>
<protein>
    <recommendedName>
        <fullName evidence="4">Secreted protein</fullName>
    </recommendedName>
</protein>
<dbReference type="Proteomes" id="UP000825935">
    <property type="component" value="Chromosome 28"/>
</dbReference>
<keyword evidence="1" id="KW-0732">Signal</keyword>
<dbReference type="EMBL" id="CM035433">
    <property type="protein sequence ID" value="KAH7294420.1"/>
    <property type="molecule type" value="Genomic_DNA"/>
</dbReference>
<sequence length="104" mass="11346">MKFTAPTSSLLITSLCLSLICGHHVPFSLFYVMRHRHHDSSVAHIMSKNLSLPAELSCSHVSPPHAQQPTTLLLSLSHGVRAPTLATDRQSTFSGCQIDMPSIL</sequence>
<feature type="chain" id="PRO_5035940018" description="Secreted protein" evidence="1">
    <location>
        <begin position="23"/>
        <end position="104"/>
    </location>
</feature>
<evidence type="ECO:0008006" key="4">
    <source>
        <dbReference type="Google" id="ProtNLM"/>
    </source>
</evidence>
<proteinExistence type="predicted"/>
<keyword evidence="3" id="KW-1185">Reference proteome</keyword>
<evidence type="ECO:0000313" key="3">
    <source>
        <dbReference type="Proteomes" id="UP000825935"/>
    </source>
</evidence>
<comment type="caution">
    <text evidence="2">The sequence shown here is derived from an EMBL/GenBank/DDBJ whole genome shotgun (WGS) entry which is preliminary data.</text>
</comment>
<accession>A0A8T2REP1</accession>
<evidence type="ECO:0000313" key="2">
    <source>
        <dbReference type="EMBL" id="KAH7294420.1"/>
    </source>
</evidence>
<name>A0A8T2REP1_CERRI</name>